<organism evidence="1 2">
    <name type="scientific">Canna indica</name>
    <name type="common">Indian-shot</name>
    <dbReference type="NCBI Taxonomy" id="4628"/>
    <lineage>
        <taxon>Eukaryota</taxon>
        <taxon>Viridiplantae</taxon>
        <taxon>Streptophyta</taxon>
        <taxon>Embryophyta</taxon>
        <taxon>Tracheophyta</taxon>
        <taxon>Spermatophyta</taxon>
        <taxon>Magnoliopsida</taxon>
        <taxon>Liliopsida</taxon>
        <taxon>Zingiberales</taxon>
        <taxon>Cannaceae</taxon>
        <taxon>Canna</taxon>
    </lineage>
</organism>
<dbReference type="Proteomes" id="UP001327560">
    <property type="component" value="Chromosome 7"/>
</dbReference>
<keyword evidence="2" id="KW-1185">Reference proteome</keyword>
<name>A0AAQ3KW39_9LILI</name>
<sequence length="72" mass="7970">MASRKRSTDCGSTIAMDQNHFQVQDPDNSSLMVDDSWISSHGFPCAAPSGDDKDERLASLVRESAAWFRHKA</sequence>
<reference evidence="1 2" key="1">
    <citation type="submission" date="2023-10" db="EMBL/GenBank/DDBJ databases">
        <title>Chromosome-scale genome assembly provides insights into flower coloration mechanisms of Canna indica.</title>
        <authorList>
            <person name="Li C."/>
        </authorList>
    </citation>
    <scope>NUCLEOTIDE SEQUENCE [LARGE SCALE GENOMIC DNA]</scope>
    <source>
        <tissue evidence="1">Flower</tissue>
    </source>
</reference>
<evidence type="ECO:0000313" key="1">
    <source>
        <dbReference type="EMBL" id="WOL14617.1"/>
    </source>
</evidence>
<evidence type="ECO:0000313" key="2">
    <source>
        <dbReference type="Proteomes" id="UP001327560"/>
    </source>
</evidence>
<gene>
    <name evidence="1" type="ORF">Cni_G23397</name>
</gene>
<proteinExistence type="predicted"/>
<dbReference type="EMBL" id="CP136896">
    <property type="protein sequence ID" value="WOL14617.1"/>
    <property type="molecule type" value="Genomic_DNA"/>
</dbReference>
<dbReference type="AlphaFoldDB" id="A0AAQ3KW39"/>
<accession>A0AAQ3KW39</accession>
<protein>
    <submittedName>
        <fullName evidence="1">Uncharacterized protein</fullName>
    </submittedName>
</protein>